<dbReference type="EMBL" id="CAJVPU010039786">
    <property type="protein sequence ID" value="CAG8737859.1"/>
    <property type="molecule type" value="Genomic_DNA"/>
</dbReference>
<dbReference type="Proteomes" id="UP000789702">
    <property type="component" value="Unassembled WGS sequence"/>
</dbReference>
<protein>
    <submittedName>
        <fullName evidence="1">2785_t:CDS:1</fullName>
    </submittedName>
</protein>
<name>A0ACA9Q6L5_9GLOM</name>
<reference evidence="1" key="1">
    <citation type="submission" date="2021-06" db="EMBL/GenBank/DDBJ databases">
        <authorList>
            <person name="Kallberg Y."/>
            <person name="Tangrot J."/>
            <person name="Rosling A."/>
        </authorList>
    </citation>
    <scope>NUCLEOTIDE SEQUENCE</scope>
    <source>
        <strain evidence="1">IL203A</strain>
    </source>
</reference>
<proteinExistence type="predicted"/>
<evidence type="ECO:0000313" key="1">
    <source>
        <dbReference type="EMBL" id="CAG8737859.1"/>
    </source>
</evidence>
<feature type="non-terminal residue" evidence="1">
    <location>
        <position position="1"/>
    </location>
</feature>
<organism evidence="1 2">
    <name type="scientific">Dentiscutata heterogama</name>
    <dbReference type="NCBI Taxonomy" id="1316150"/>
    <lineage>
        <taxon>Eukaryota</taxon>
        <taxon>Fungi</taxon>
        <taxon>Fungi incertae sedis</taxon>
        <taxon>Mucoromycota</taxon>
        <taxon>Glomeromycotina</taxon>
        <taxon>Glomeromycetes</taxon>
        <taxon>Diversisporales</taxon>
        <taxon>Gigasporaceae</taxon>
        <taxon>Dentiscutata</taxon>
    </lineage>
</organism>
<evidence type="ECO:0000313" key="2">
    <source>
        <dbReference type="Proteomes" id="UP000789702"/>
    </source>
</evidence>
<comment type="caution">
    <text evidence="1">The sequence shown here is derived from an EMBL/GenBank/DDBJ whole genome shotgun (WGS) entry which is preliminary data.</text>
</comment>
<keyword evidence="2" id="KW-1185">Reference proteome</keyword>
<sequence length="166" mass="17934">GMVFTFKKVIEKIEIGNSLYDEEGAKIVEQLVEKAKSLNVKLIFPVDYVIADKFDANANTDYATDETGIRQGWLGLDSGEKTNEIFKNAIYEAKTILWNGPPGVFEFEKFSKGTKVVLDAVIEATKRGAKTIVGGGDTATAVAKWGAEDKVSHVSTGGGASLELLE</sequence>
<gene>
    <name evidence="1" type="ORF">DHETER_LOCUS13857</name>
</gene>
<feature type="non-terminal residue" evidence="1">
    <location>
        <position position="166"/>
    </location>
</feature>
<accession>A0ACA9Q6L5</accession>